<dbReference type="AlphaFoldDB" id="A0A0F9GEN6"/>
<dbReference type="EMBL" id="LAZR01018215">
    <property type="protein sequence ID" value="KKL97238.1"/>
    <property type="molecule type" value="Genomic_DNA"/>
</dbReference>
<gene>
    <name evidence="2" type="ORF">LCGC14_1836500</name>
</gene>
<name>A0A0F9GEN6_9ZZZZ</name>
<sequence>MVHPRRKDTVAGRATKRQNVTQTQRRKANLKRLKSSGRK</sequence>
<feature type="compositionally biased region" description="Basic residues" evidence="1">
    <location>
        <begin position="24"/>
        <end position="39"/>
    </location>
</feature>
<evidence type="ECO:0000313" key="2">
    <source>
        <dbReference type="EMBL" id="KKL97238.1"/>
    </source>
</evidence>
<reference evidence="2" key="1">
    <citation type="journal article" date="2015" name="Nature">
        <title>Complex archaea that bridge the gap between prokaryotes and eukaryotes.</title>
        <authorList>
            <person name="Spang A."/>
            <person name="Saw J.H."/>
            <person name="Jorgensen S.L."/>
            <person name="Zaremba-Niedzwiedzka K."/>
            <person name="Martijn J."/>
            <person name="Lind A.E."/>
            <person name="van Eijk R."/>
            <person name="Schleper C."/>
            <person name="Guy L."/>
            <person name="Ettema T.J."/>
        </authorList>
    </citation>
    <scope>NUCLEOTIDE SEQUENCE</scope>
</reference>
<feature type="region of interest" description="Disordered" evidence="1">
    <location>
        <begin position="1"/>
        <end position="39"/>
    </location>
</feature>
<protein>
    <submittedName>
        <fullName evidence="2">Uncharacterized protein</fullName>
    </submittedName>
</protein>
<proteinExistence type="predicted"/>
<evidence type="ECO:0000256" key="1">
    <source>
        <dbReference type="SAM" id="MobiDB-lite"/>
    </source>
</evidence>
<accession>A0A0F9GEN6</accession>
<comment type="caution">
    <text evidence="2">The sequence shown here is derived from an EMBL/GenBank/DDBJ whole genome shotgun (WGS) entry which is preliminary data.</text>
</comment>
<organism evidence="2">
    <name type="scientific">marine sediment metagenome</name>
    <dbReference type="NCBI Taxonomy" id="412755"/>
    <lineage>
        <taxon>unclassified sequences</taxon>
        <taxon>metagenomes</taxon>
        <taxon>ecological metagenomes</taxon>
    </lineage>
</organism>